<dbReference type="FunFam" id="1.10.287.110:FF:000001">
    <property type="entry name" value="Import inner membrane translocase subunit tim14"/>
    <property type="match status" value="1"/>
</dbReference>
<organism evidence="9 10">
    <name type="scientific">Candida glabrata (strain ATCC 2001 / BCRC 20586 / JCM 3761 / NBRC 0622 / NRRL Y-65 / CBS 138)</name>
    <name type="common">Yeast</name>
    <name type="synonym">Nakaseomyces glabratus</name>
    <dbReference type="NCBI Taxonomy" id="284593"/>
    <lineage>
        <taxon>Eukaryota</taxon>
        <taxon>Fungi</taxon>
        <taxon>Dikarya</taxon>
        <taxon>Ascomycota</taxon>
        <taxon>Saccharomycotina</taxon>
        <taxon>Saccharomycetes</taxon>
        <taxon>Saccharomycetales</taxon>
        <taxon>Saccharomycetaceae</taxon>
        <taxon>Nakaseomyces</taxon>
    </lineage>
</organism>
<gene>
    <name evidence="8 9" type="ordered locus">CAGL0D02552g</name>
</gene>
<dbReference type="eggNOG" id="KOG0723">
    <property type="taxonomic scope" value="Eukaryota"/>
</dbReference>
<sequence length="143" mass="16120">MVLPIIIGVGVTLVAWTTQSALRAWQIYRTLTPGMIAAMNGIKLTNFRSKYASKFHSDRLNPGLKMQLNKWEGGFYHPMSESEALMILNITQKEIMSLNAPLLKKKHRLAMLKNHPDKGGSPYLSAKINEAKELLEKSVLTRK</sequence>
<dbReference type="VEuPathDB" id="FungiDB:CAGL0D02552g"/>
<dbReference type="GO" id="GO:0030150">
    <property type="term" value="P:protein import into mitochondrial matrix"/>
    <property type="evidence" value="ECO:0007669"/>
    <property type="project" value="EnsemblFungi"/>
</dbReference>
<keyword evidence="4" id="KW-0496">Mitochondrion</keyword>
<protein>
    <recommendedName>
        <fullName evidence="7">J domain-containing protein</fullName>
    </recommendedName>
</protein>
<dbReference type="HOGENOM" id="CLU_017633_13_4_1"/>
<feature type="domain" description="J" evidence="7">
    <location>
        <begin position="82"/>
        <end position="140"/>
    </location>
</feature>
<keyword evidence="3" id="KW-0653">Protein transport</keyword>
<dbReference type="CGD" id="CAL0127963">
    <property type="gene designation" value="CAGL0D02552g"/>
</dbReference>
<evidence type="ECO:0000313" key="9">
    <source>
        <dbReference type="EMBL" id="CAG58437.1"/>
    </source>
</evidence>
<dbReference type="FunCoup" id="Q6FW68">
    <property type="interactions" value="93"/>
</dbReference>
<dbReference type="InParanoid" id="Q6FW68"/>
<comment type="subcellular location">
    <subcellularLocation>
        <location evidence="1">Mitochondrion inner membrane</location>
    </subcellularLocation>
</comment>
<dbReference type="PANTHER" id="PTHR12763:SF29">
    <property type="entry name" value="MITOCHONDRIAL DNAJ HOMOLOG 2"/>
    <property type="match status" value="1"/>
</dbReference>
<evidence type="ECO:0000256" key="3">
    <source>
        <dbReference type="ARBA" id="ARBA00023010"/>
    </source>
</evidence>
<keyword evidence="10" id="KW-1185">Reference proteome</keyword>
<dbReference type="InterPro" id="IPR001623">
    <property type="entry name" value="DnaJ_domain"/>
</dbReference>
<dbReference type="KEGG" id="cgr:2887135"/>
<keyword evidence="2" id="KW-0999">Mitochondrion inner membrane</keyword>
<dbReference type="Gene3D" id="1.10.287.110">
    <property type="entry name" value="DnaJ domain"/>
    <property type="match status" value="1"/>
</dbReference>
<dbReference type="AlphaFoldDB" id="Q6FW68"/>
<dbReference type="PANTHER" id="PTHR12763">
    <property type="match status" value="1"/>
</dbReference>
<keyword evidence="6" id="KW-0143">Chaperone</keyword>
<evidence type="ECO:0000259" key="7">
    <source>
        <dbReference type="SMART" id="SM00271"/>
    </source>
</evidence>
<dbReference type="Proteomes" id="UP000002428">
    <property type="component" value="Chromosome D"/>
</dbReference>
<dbReference type="EMBL" id="CR380950">
    <property type="protein sequence ID" value="CAG58437.1"/>
    <property type="molecule type" value="Genomic_DNA"/>
</dbReference>
<evidence type="ECO:0000256" key="2">
    <source>
        <dbReference type="ARBA" id="ARBA00022792"/>
    </source>
</evidence>
<dbReference type="CDD" id="cd06257">
    <property type="entry name" value="DnaJ"/>
    <property type="match status" value="1"/>
</dbReference>
<dbReference type="GO" id="GO:0001405">
    <property type="term" value="C:PAM complex, Tim23 associated import motor"/>
    <property type="evidence" value="ECO:0007669"/>
    <property type="project" value="EnsemblFungi"/>
</dbReference>
<accession>Q6FW68</accession>
<evidence type="ECO:0000256" key="6">
    <source>
        <dbReference type="ARBA" id="ARBA00023186"/>
    </source>
</evidence>
<keyword evidence="3" id="KW-0813">Transport</keyword>
<evidence type="ECO:0000313" key="8">
    <source>
        <dbReference type="CGD" id="CAL0127963"/>
    </source>
</evidence>
<evidence type="ECO:0000256" key="1">
    <source>
        <dbReference type="ARBA" id="ARBA00004273"/>
    </source>
</evidence>
<dbReference type="GO" id="GO:0001671">
    <property type="term" value="F:ATPase activator activity"/>
    <property type="evidence" value="ECO:0007669"/>
    <property type="project" value="EnsemblFungi"/>
</dbReference>
<proteinExistence type="predicted"/>
<dbReference type="STRING" id="284593.Q6FW68"/>
<dbReference type="SUPFAM" id="SSF46565">
    <property type="entry name" value="Chaperone J-domain"/>
    <property type="match status" value="1"/>
</dbReference>
<dbReference type="OMA" id="KLMVMNH"/>
<dbReference type="InterPro" id="IPR036869">
    <property type="entry name" value="J_dom_sf"/>
</dbReference>
<evidence type="ECO:0000256" key="4">
    <source>
        <dbReference type="ARBA" id="ARBA00023128"/>
    </source>
</evidence>
<evidence type="ECO:0000256" key="5">
    <source>
        <dbReference type="ARBA" id="ARBA00023136"/>
    </source>
</evidence>
<reference evidence="9 10" key="1">
    <citation type="journal article" date="2004" name="Nature">
        <title>Genome evolution in yeasts.</title>
        <authorList>
            <consortium name="Genolevures"/>
            <person name="Dujon B."/>
            <person name="Sherman D."/>
            <person name="Fischer G."/>
            <person name="Durrens P."/>
            <person name="Casaregola S."/>
            <person name="Lafontaine I."/>
            <person name="de Montigny J."/>
            <person name="Marck C."/>
            <person name="Neuveglise C."/>
            <person name="Talla E."/>
            <person name="Goffard N."/>
            <person name="Frangeul L."/>
            <person name="Aigle M."/>
            <person name="Anthouard V."/>
            <person name="Babour A."/>
            <person name="Barbe V."/>
            <person name="Barnay S."/>
            <person name="Blanchin S."/>
            <person name="Beckerich J.M."/>
            <person name="Beyne E."/>
            <person name="Bleykasten C."/>
            <person name="Boisrame A."/>
            <person name="Boyer J."/>
            <person name="Cattolico L."/>
            <person name="Confanioleri F."/>
            <person name="de Daruvar A."/>
            <person name="Despons L."/>
            <person name="Fabre E."/>
            <person name="Fairhead C."/>
            <person name="Ferry-Dumazet H."/>
            <person name="Groppi A."/>
            <person name="Hantraye F."/>
            <person name="Hennequin C."/>
            <person name="Jauniaux N."/>
            <person name="Joyet P."/>
            <person name="Kachouri R."/>
            <person name="Kerrest A."/>
            <person name="Koszul R."/>
            <person name="Lemaire M."/>
            <person name="Lesur I."/>
            <person name="Ma L."/>
            <person name="Muller H."/>
            <person name="Nicaud J.M."/>
            <person name="Nikolski M."/>
            <person name="Oztas S."/>
            <person name="Ozier-Kalogeropoulos O."/>
            <person name="Pellenz S."/>
            <person name="Potier S."/>
            <person name="Richard G.F."/>
            <person name="Straub M.L."/>
            <person name="Suleau A."/>
            <person name="Swennene D."/>
            <person name="Tekaia F."/>
            <person name="Wesolowski-Louvel M."/>
            <person name="Westhof E."/>
            <person name="Wirth B."/>
            <person name="Zeniou-Meyer M."/>
            <person name="Zivanovic I."/>
            <person name="Bolotin-Fukuhara M."/>
            <person name="Thierry A."/>
            <person name="Bouchier C."/>
            <person name="Caudron B."/>
            <person name="Scarpelli C."/>
            <person name="Gaillardin C."/>
            <person name="Weissenbach J."/>
            <person name="Wincker P."/>
            <person name="Souciet J.L."/>
        </authorList>
    </citation>
    <scope>NUCLEOTIDE SEQUENCE [LARGE SCALE GENOMIC DNA]</scope>
    <source>
        <strain evidence="10">ATCC 2001 / BCRC 20586 / JCM 3761 / NBRC 0622 / NRRL Y-65 / CBS 138</strain>
    </source>
</reference>
<evidence type="ECO:0000313" key="10">
    <source>
        <dbReference type="Proteomes" id="UP000002428"/>
    </source>
</evidence>
<dbReference type="SMART" id="SM00271">
    <property type="entry name" value="DnaJ"/>
    <property type="match status" value="1"/>
</dbReference>
<keyword evidence="3" id="KW-0811">Translocation</keyword>
<name>Q6FW68_CANGA</name>
<keyword evidence="5" id="KW-0472">Membrane</keyword>